<dbReference type="InterPro" id="IPR046346">
    <property type="entry name" value="Aminoacid_DH-like_N_sf"/>
</dbReference>
<comment type="similarity">
    <text evidence="1 5">Belongs to the Glu/Leu/Phe/Val dehydrogenases family.</text>
</comment>
<gene>
    <name evidence="7" type="ORF">NATSA_03435</name>
</gene>
<evidence type="ECO:0000256" key="3">
    <source>
        <dbReference type="ARBA" id="ARBA00023027"/>
    </source>
</evidence>
<feature type="domain" description="Glutamate/phenylalanine/leucine/valine/L-tryptophan dehydrogenase C-terminal" evidence="6">
    <location>
        <begin position="157"/>
        <end position="365"/>
    </location>
</feature>
<dbReference type="InterPro" id="IPR016211">
    <property type="entry name" value="Glu/Phe/Leu/Val/Trp_DH_bac/arc"/>
</dbReference>
<evidence type="ECO:0000256" key="4">
    <source>
        <dbReference type="PIRSR" id="PIRSR000188-1"/>
    </source>
</evidence>
<evidence type="ECO:0000256" key="1">
    <source>
        <dbReference type="ARBA" id="ARBA00006382"/>
    </source>
</evidence>
<evidence type="ECO:0000256" key="5">
    <source>
        <dbReference type="RuleBase" id="RU004417"/>
    </source>
</evidence>
<organism evidence="7 8">
    <name type="scientific">Natronogracilivirga saccharolytica</name>
    <dbReference type="NCBI Taxonomy" id="2812953"/>
    <lineage>
        <taxon>Bacteria</taxon>
        <taxon>Pseudomonadati</taxon>
        <taxon>Balneolota</taxon>
        <taxon>Balneolia</taxon>
        <taxon>Balneolales</taxon>
        <taxon>Cyclonatronaceae</taxon>
        <taxon>Natronogracilivirga</taxon>
    </lineage>
</organism>
<dbReference type="InterPro" id="IPR006097">
    <property type="entry name" value="Glu/Leu/Phe/Val/Trp_DH_dimer"/>
</dbReference>
<feature type="active site" description="Proton donor/acceptor" evidence="4">
    <location>
        <position position="93"/>
    </location>
</feature>
<comment type="caution">
    <text evidence="7">The sequence shown here is derived from an EMBL/GenBank/DDBJ whole genome shotgun (WGS) entry which is preliminary data.</text>
</comment>
<dbReference type="PROSITE" id="PS00074">
    <property type="entry name" value="GLFV_DEHYDROGENASE"/>
    <property type="match status" value="1"/>
</dbReference>
<dbReference type="InterPro" id="IPR036291">
    <property type="entry name" value="NAD(P)-bd_dom_sf"/>
</dbReference>
<dbReference type="SMART" id="SM00839">
    <property type="entry name" value="ELFV_dehydrog"/>
    <property type="match status" value="1"/>
</dbReference>
<dbReference type="GO" id="GO:0016639">
    <property type="term" value="F:oxidoreductase activity, acting on the CH-NH2 group of donors, NAD or NADP as acceptor"/>
    <property type="evidence" value="ECO:0007669"/>
    <property type="project" value="InterPro"/>
</dbReference>
<dbReference type="InterPro" id="IPR006095">
    <property type="entry name" value="Glu/Leu/Phe/Val/Trp_DH"/>
</dbReference>
<dbReference type="InterPro" id="IPR033524">
    <property type="entry name" value="Glu/Leu/Phe/Val_DH_AS"/>
</dbReference>
<dbReference type="RefSeq" id="WP_210510428.1">
    <property type="nucleotide sequence ID" value="NZ_JAFIDN010000002.1"/>
</dbReference>
<protein>
    <submittedName>
        <fullName evidence="7">Glu/Leu/Phe/Val dehydrogenase</fullName>
    </submittedName>
</protein>
<keyword evidence="8" id="KW-1185">Reference proteome</keyword>
<dbReference type="FunFam" id="3.40.50.10860:FF:000010">
    <property type="entry name" value="Leucine dehydrogenase"/>
    <property type="match status" value="1"/>
</dbReference>
<evidence type="ECO:0000313" key="7">
    <source>
        <dbReference type="EMBL" id="MBP3191708.1"/>
    </source>
</evidence>
<dbReference type="Proteomes" id="UP000673975">
    <property type="component" value="Unassembled WGS sequence"/>
</dbReference>
<dbReference type="CDD" id="cd01075">
    <property type="entry name" value="NAD_bind_Leu_Phe_Val_DH"/>
    <property type="match status" value="1"/>
</dbReference>
<dbReference type="PRINTS" id="PR00082">
    <property type="entry name" value="GLFDHDRGNASE"/>
</dbReference>
<evidence type="ECO:0000313" key="8">
    <source>
        <dbReference type="Proteomes" id="UP000673975"/>
    </source>
</evidence>
<reference evidence="7" key="1">
    <citation type="submission" date="2021-02" db="EMBL/GenBank/DDBJ databases">
        <title>Natronogracilivirga saccharolytica gen. nov. sp. nov. a new anaerobic, haloalkiliphilic carbohydrate-fermenting bacterium from soda lake and proposing of Cyclonatronumiaceae fam. nov. in the phylum Balneolaeota.</title>
        <authorList>
            <person name="Zhilina T.N."/>
            <person name="Sorokin D.Y."/>
            <person name="Zavarzina D.G."/>
            <person name="Toshchakov S.V."/>
            <person name="Kublanov I.V."/>
        </authorList>
    </citation>
    <scope>NUCLEOTIDE SEQUENCE</scope>
    <source>
        <strain evidence="7">Z-1702</strain>
    </source>
</reference>
<proteinExistence type="inferred from homology"/>
<dbReference type="PIRSF" id="PIRSF000188">
    <property type="entry name" value="Phe_leu_dh"/>
    <property type="match status" value="1"/>
</dbReference>
<dbReference type="SUPFAM" id="SSF53223">
    <property type="entry name" value="Aminoacid dehydrogenase-like, N-terminal domain"/>
    <property type="match status" value="1"/>
</dbReference>
<dbReference type="AlphaFoldDB" id="A0A8J7S7M6"/>
<dbReference type="PANTHER" id="PTHR42722:SF1">
    <property type="entry name" value="VALINE DEHYDROGENASE"/>
    <property type="match status" value="1"/>
</dbReference>
<evidence type="ECO:0000259" key="6">
    <source>
        <dbReference type="SMART" id="SM00839"/>
    </source>
</evidence>
<keyword evidence="2 5" id="KW-0560">Oxidoreductase</keyword>
<dbReference type="PANTHER" id="PTHR42722">
    <property type="entry name" value="LEUCINE DEHYDROGENASE"/>
    <property type="match status" value="1"/>
</dbReference>
<dbReference type="Gene3D" id="3.40.50.10860">
    <property type="entry name" value="Leucine Dehydrogenase, chain A, domain 1"/>
    <property type="match status" value="1"/>
</dbReference>
<sequence>MAPTLTEKQPKHGFSVFDNMLKNEHEQVIMCSDPSSGLKAIIAIHNTILGPSLGGVRMWPYESEEAALKDVLNLSRGMTYKSAVAGLNLGGGKAVIIGNPKKDKKEAIFRAFGRYVEGLAGRYITAEDVGMSLQDMEWIRMETKYVTGISMALGGSGDPSPVTAMGVYMGMKSCAKKVYGSDSLEGRKISIQGAGNVSTHLVRLLHKEGAKLYITDIDEEKVERIVRETGAIAVDTDSIYDVDVDIFSPNALGGVLNENTIPRLKCDIIAGGANNQIEDESVHGPMLIERGMLYAPDYVINSGGVINVSNELEGYNRERAHEQAGRIYDTMTRILEYSETHNVPTYTASNSIAEMRLKQIGRVKSIYASRSHFTGRMGELVGRR</sequence>
<dbReference type="SUPFAM" id="SSF51735">
    <property type="entry name" value="NAD(P)-binding Rossmann-fold domains"/>
    <property type="match status" value="1"/>
</dbReference>
<name>A0A8J7S7M6_9BACT</name>
<keyword evidence="3" id="KW-0520">NAD</keyword>
<dbReference type="Gene3D" id="3.40.50.720">
    <property type="entry name" value="NAD(P)-binding Rossmann-like Domain"/>
    <property type="match status" value="1"/>
</dbReference>
<dbReference type="InterPro" id="IPR006096">
    <property type="entry name" value="Glu/Leu/Phe/Val/Trp_DH_C"/>
</dbReference>
<accession>A0A8J7S7M6</accession>
<dbReference type="GO" id="GO:0006520">
    <property type="term" value="P:amino acid metabolic process"/>
    <property type="evidence" value="ECO:0007669"/>
    <property type="project" value="InterPro"/>
</dbReference>
<dbReference type="Pfam" id="PF02812">
    <property type="entry name" value="ELFV_dehydrog_N"/>
    <property type="match status" value="1"/>
</dbReference>
<dbReference type="EMBL" id="JAFIDN010000002">
    <property type="protein sequence ID" value="MBP3191708.1"/>
    <property type="molecule type" value="Genomic_DNA"/>
</dbReference>
<evidence type="ECO:0000256" key="2">
    <source>
        <dbReference type="ARBA" id="ARBA00023002"/>
    </source>
</evidence>
<dbReference type="Pfam" id="PF00208">
    <property type="entry name" value="ELFV_dehydrog"/>
    <property type="match status" value="2"/>
</dbReference>